<reference evidence="3" key="1">
    <citation type="journal article" date="2019" name="Int. J. Syst. Evol. Microbiol.">
        <title>The Global Catalogue of Microorganisms (GCM) 10K type strain sequencing project: providing services to taxonomists for standard genome sequencing and annotation.</title>
        <authorList>
            <consortium name="The Broad Institute Genomics Platform"/>
            <consortium name="The Broad Institute Genome Sequencing Center for Infectious Disease"/>
            <person name="Wu L."/>
            <person name="Ma J."/>
        </authorList>
    </citation>
    <scope>NUCLEOTIDE SEQUENCE [LARGE SCALE GENOMIC DNA]</scope>
    <source>
        <strain evidence="3">JCM 17066</strain>
    </source>
</reference>
<sequence length="187" mass="21098">MKEIVFAFLIALLLAVVSPLTHAEEDEYYNAHTIRASDYPKNPPGFEQFPAIGRFNGRVMAPDVRSHPRSRLFRTMIGIGAKQAPNFAGHYTIVRWGCGSGCVSLAIVDANTGKVFHPASLHEVDNENVDYDELIKPDGALIKYRLDSRLLIVVGGINENSALRGISYFEWRNNTLRRIRFVHRPFE</sequence>
<organism evidence="2 3">
    <name type="scientific">Paraherbaspirillum soli</name>
    <dbReference type="NCBI Taxonomy" id="631222"/>
    <lineage>
        <taxon>Bacteria</taxon>
        <taxon>Pseudomonadati</taxon>
        <taxon>Pseudomonadota</taxon>
        <taxon>Betaproteobacteria</taxon>
        <taxon>Burkholderiales</taxon>
        <taxon>Oxalobacteraceae</taxon>
        <taxon>Paraherbaspirillum</taxon>
    </lineage>
</organism>
<accession>A0ABW0M8I9</accession>
<evidence type="ECO:0000256" key="1">
    <source>
        <dbReference type="SAM" id="SignalP"/>
    </source>
</evidence>
<feature type="signal peptide" evidence="1">
    <location>
        <begin position="1"/>
        <end position="23"/>
    </location>
</feature>
<name>A0ABW0M8I9_9BURK</name>
<comment type="caution">
    <text evidence="2">The sequence shown here is derived from an EMBL/GenBank/DDBJ whole genome shotgun (WGS) entry which is preliminary data.</text>
</comment>
<dbReference type="Proteomes" id="UP001596045">
    <property type="component" value="Unassembled WGS sequence"/>
</dbReference>
<proteinExistence type="predicted"/>
<keyword evidence="1" id="KW-0732">Signal</keyword>
<evidence type="ECO:0000313" key="2">
    <source>
        <dbReference type="EMBL" id="MFC5474129.1"/>
    </source>
</evidence>
<keyword evidence="3" id="KW-1185">Reference proteome</keyword>
<dbReference type="RefSeq" id="WP_378997194.1">
    <property type="nucleotide sequence ID" value="NZ_JBHSMT010000013.1"/>
</dbReference>
<feature type="chain" id="PRO_5046281126" evidence="1">
    <location>
        <begin position="24"/>
        <end position="187"/>
    </location>
</feature>
<dbReference type="EMBL" id="JBHSMT010000013">
    <property type="protein sequence ID" value="MFC5474129.1"/>
    <property type="molecule type" value="Genomic_DNA"/>
</dbReference>
<gene>
    <name evidence="2" type="ORF">ACFPM8_09165</name>
</gene>
<protein>
    <submittedName>
        <fullName evidence="2">Uncharacterized protein</fullName>
    </submittedName>
</protein>
<evidence type="ECO:0000313" key="3">
    <source>
        <dbReference type="Proteomes" id="UP001596045"/>
    </source>
</evidence>